<name>L0NCJ2_9HYPH</name>
<keyword evidence="2" id="KW-1185">Reference proteome</keyword>
<organism evidence="1 2">
    <name type="scientific">Pseudorhizobium banfieldiae</name>
    <dbReference type="NCBI Taxonomy" id="1125847"/>
    <lineage>
        <taxon>Bacteria</taxon>
        <taxon>Pseudomonadati</taxon>
        <taxon>Pseudomonadota</taxon>
        <taxon>Alphaproteobacteria</taxon>
        <taxon>Hyphomicrobiales</taxon>
        <taxon>Rhizobiaceae</taxon>
        <taxon>Rhizobium/Agrobacterium group</taxon>
        <taxon>Pseudorhizobium</taxon>
    </lineage>
</organism>
<dbReference type="AlphaFoldDB" id="L0NCJ2"/>
<gene>
    <name evidence="1" type="ORF">NT26_0797</name>
</gene>
<evidence type="ECO:0000313" key="2">
    <source>
        <dbReference type="Proteomes" id="UP000010792"/>
    </source>
</evidence>
<sequence>MFSIRTGGRAGAANTPVYNTQCFTKFPFPVLSKNDEGDAQKAAIGAIAEELDAHRKRVLAEHPHLTLTGLYNVLERLKAGTNPDDLDARERRIFDDGLVLILKELHERLDAAVADAYGWPVDLAEEEILSRLVALNKERAKEERRGLVRWLRPDYQIPRFGSAREKEEQLEADLGEAILAAVAGPKPSFPSDERDQTPAVLHQLMEAEGAVDALAIASSFKQGRKCLPAVNAVLASLFRMGLVSTTDGKRFAFRRAA</sequence>
<reference evidence="1 2" key="1">
    <citation type="journal article" date="2013" name="Genome Biol. Evol.">
        <title>Life in an arsenic-containing gold mine: genome and physiology of the autotrophic arsenite-oxidizing bacterium rhizobium sp. NT-26.</title>
        <authorList>
            <person name="Andres J."/>
            <person name="Arsene-Ploetze F."/>
            <person name="Barbe V."/>
            <person name="Brochier-Armanet C."/>
            <person name="Cleiss-Arnold J."/>
            <person name="Coppee J.Y."/>
            <person name="Dillies M.A."/>
            <person name="Geist"/>
            <person name="L"/>
            <person name="Joublin A."/>
            <person name="Koechler S."/>
            <person name="Lassalle F."/>
            <person name="Marchal M."/>
            <person name="Medigue C."/>
            <person name="Muller D."/>
            <person name="Nesme X."/>
            <person name="Plewniak F."/>
            <person name="Proux C."/>
            <person name="Ramirez-Bahena M.H."/>
            <person name="Schenowitz C."/>
            <person name="Sismeiro O."/>
            <person name="Vallenet D."/>
            <person name="Santini J.M."/>
            <person name="Bertin P.N."/>
        </authorList>
    </citation>
    <scope>NUCLEOTIDE SEQUENCE [LARGE SCALE GENOMIC DNA]</scope>
    <source>
        <strain evidence="1 2">NT-26</strain>
    </source>
</reference>
<dbReference type="KEGG" id="rht:NT26_0797"/>
<evidence type="ECO:0000313" key="1">
    <source>
        <dbReference type="EMBL" id="CCF18521.1"/>
    </source>
</evidence>
<dbReference type="STRING" id="1125847.NT26_0797"/>
<proteinExistence type="predicted"/>
<dbReference type="REBASE" id="58437">
    <property type="entry name" value="Rsp26ORF795P"/>
</dbReference>
<dbReference type="EMBL" id="FO082820">
    <property type="protein sequence ID" value="CCF18521.1"/>
    <property type="molecule type" value="Genomic_DNA"/>
</dbReference>
<accession>L0NCJ2</accession>
<dbReference type="Proteomes" id="UP000010792">
    <property type="component" value="Chromosome"/>
</dbReference>
<protein>
    <submittedName>
        <fullName evidence="1">Uncharacterized protein</fullName>
    </submittedName>
</protein>